<feature type="transmembrane region" description="Helical" evidence="12">
    <location>
        <begin position="197"/>
        <end position="217"/>
    </location>
</feature>
<keyword evidence="9 12" id="KW-0472">Membrane</keyword>
<protein>
    <recommendedName>
        <fullName evidence="13">Ion transport domain-containing protein</fullName>
    </recommendedName>
</protein>
<keyword evidence="8" id="KW-0406">Ion transport</keyword>
<evidence type="ECO:0000256" key="9">
    <source>
        <dbReference type="ARBA" id="ARBA00023136"/>
    </source>
</evidence>
<name>A0A7S2VLR9_9DINO</name>
<feature type="transmembrane region" description="Helical" evidence="12">
    <location>
        <begin position="255"/>
        <end position="281"/>
    </location>
</feature>
<evidence type="ECO:0000256" key="1">
    <source>
        <dbReference type="ARBA" id="ARBA00004141"/>
    </source>
</evidence>
<evidence type="ECO:0000313" key="14">
    <source>
        <dbReference type="EMBL" id="CAD9637781.1"/>
    </source>
</evidence>
<dbReference type="InterPro" id="IPR028325">
    <property type="entry name" value="VG_K_chnl"/>
</dbReference>
<dbReference type="GO" id="GO:0001508">
    <property type="term" value="P:action potential"/>
    <property type="evidence" value="ECO:0007669"/>
    <property type="project" value="TreeGrafter"/>
</dbReference>
<dbReference type="InterPro" id="IPR029069">
    <property type="entry name" value="HotDog_dom_sf"/>
</dbReference>
<accession>A0A7S2VLR9</accession>
<keyword evidence="7 12" id="KW-1133">Transmembrane helix</keyword>
<organism evidence="14">
    <name type="scientific">Zooxanthella nutricula</name>
    <dbReference type="NCBI Taxonomy" id="1333877"/>
    <lineage>
        <taxon>Eukaryota</taxon>
        <taxon>Sar</taxon>
        <taxon>Alveolata</taxon>
        <taxon>Dinophyceae</taxon>
        <taxon>Peridiniales</taxon>
        <taxon>Peridiniales incertae sedis</taxon>
        <taxon>Zooxanthella</taxon>
    </lineage>
</organism>
<feature type="transmembrane region" description="Helical" evidence="12">
    <location>
        <begin position="60"/>
        <end position="82"/>
    </location>
</feature>
<dbReference type="GO" id="GO:0008076">
    <property type="term" value="C:voltage-gated potassium channel complex"/>
    <property type="evidence" value="ECO:0007669"/>
    <property type="project" value="InterPro"/>
</dbReference>
<evidence type="ECO:0000256" key="10">
    <source>
        <dbReference type="ARBA" id="ARBA00023303"/>
    </source>
</evidence>
<keyword evidence="3" id="KW-0633">Potassium transport</keyword>
<feature type="region of interest" description="Disordered" evidence="11">
    <location>
        <begin position="1"/>
        <end position="52"/>
    </location>
</feature>
<keyword evidence="10" id="KW-0407">Ion channel</keyword>
<keyword evidence="2" id="KW-0813">Transport</keyword>
<keyword evidence="6" id="KW-0630">Potassium</keyword>
<dbReference type="Pfam" id="PF00520">
    <property type="entry name" value="Ion_trans"/>
    <property type="match status" value="1"/>
</dbReference>
<dbReference type="SUPFAM" id="SSF81324">
    <property type="entry name" value="Voltage-gated potassium channels"/>
    <property type="match status" value="1"/>
</dbReference>
<evidence type="ECO:0000256" key="5">
    <source>
        <dbReference type="ARBA" id="ARBA00022826"/>
    </source>
</evidence>
<reference evidence="14" key="1">
    <citation type="submission" date="2021-01" db="EMBL/GenBank/DDBJ databases">
        <authorList>
            <person name="Corre E."/>
            <person name="Pelletier E."/>
            <person name="Niang G."/>
            <person name="Scheremetjew M."/>
            <person name="Finn R."/>
            <person name="Kale V."/>
            <person name="Holt S."/>
            <person name="Cochrane G."/>
            <person name="Meng A."/>
            <person name="Brown T."/>
            <person name="Cohen L."/>
        </authorList>
    </citation>
    <scope>NUCLEOTIDE SEQUENCE</scope>
    <source>
        <strain evidence="14">RCC3387</strain>
    </source>
</reference>
<evidence type="ECO:0000256" key="12">
    <source>
        <dbReference type="SAM" id="Phobius"/>
    </source>
</evidence>
<feature type="transmembrane region" description="Helical" evidence="12">
    <location>
        <begin position="229"/>
        <end position="248"/>
    </location>
</feature>
<evidence type="ECO:0000256" key="8">
    <source>
        <dbReference type="ARBA" id="ARBA00023065"/>
    </source>
</evidence>
<evidence type="ECO:0000256" key="4">
    <source>
        <dbReference type="ARBA" id="ARBA00022692"/>
    </source>
</evidence>
<feature type="region of interest" description="Disordered" evidence="11">
    <location>
        <begin position="326"/>
        <end position="368"/>
    </location>
</feature>
<dbReference type="PRINTS" id="PR00169">
    <property type="entry name" value="KCHANNEL"/>
</dbReference>
<feature type="transmembrane region" description="Helical" evidence="12">
    <location>
        <begin position="94"/>
        <end position="112"/>
    </location>
</feature>
<gene>
    <name evidence="14" type="ORF">BRAN1462_LOCUS55603</name>
</gene>
<evidence type="ECO:0000256" key="7">
    <source>
        <dbReference type="ARBA" id="ARBA00022989"/>
    </source>
</evidence>
<dbReference type="EMBL" id="HBGW01087814">
    <property type="protein sequence ID" value="CAD9637781.1"/>
    <property type="molecule type" value="Transcribed_RNA"/>
</dbReference>
<evidence type="ECO:0000256" key="2">
    <source>
        <dbReference type="ARBA" id="ARBA00022448"/>
    </source>
</evidence>
<evidence type="ECO:0000256" key="3">
    <source>
        <dbReference type="ARBA" id="ARBA00022538"/>
    </source>
</evidence>
<proteinExistence type="predicted"/>
<comment type="subcellular location">
    <subcellularLocation>
        <location evidence="1">Membrane</location>
        <topology evidence="1">Multi-pass membrane protein</topology>
    </subcellularLocation>
</comment>
<dbReference type="PANTHER" id="PTHR11537:SF254">
    <property type="entry name" value="POTASSIUM VOLTAGE-GATED CHANNEL PROTEIN SHAB"/>
    <property type="match status" value="1"/>
</dbReference>
<dbReference type="PANTHER" id="PTHR11537">
    <property type="entry name" value="VOLTAGE-GATED POTASSIUM CHANNEL"/>
    <property type="match status" value="1"/>
</dbReference>
<dbReference type="Gene3D" id="3.10.129.10">
    <property type="entry name" value="Hotdog Thioesterase"/>
    <property type="match status" value="1"/>
</dbReference>
<feature type="domain" description="Ion transport" evidence="13">
    <location>
        <begin position="62"/>
        <end position="271"/>
    </location>
</feature>
<feature type="compositionally biased region" description="Basic and acidic residues" evidence="11">
    <location>
        <begin position="326"/>
        <end position="335"/>
    </location>
</feature>
<keyword evidence="5" id="KW-0631">Potassium channel</keyword>
<dbReference type="InterPro" id="IPR005821">
    <property type="entry name" value="Ion_trans_dom"/>
</dbReference>
<sequence length="515" mass="55442">MPFPEPPDPCSQAAGASHGGSRVESDGCHGAAGATSSEGDGTRSRRQAARRRSTPKMLRWQFEALSVVAVMLSVVLTAVQSMKCVVVLVEATDGVLEALFWVHFGFGVFFVLEYTVRVATTTALCSYMCSFWGFVDLLSGACAIGDIRCALTSQCLDWGTVAILAMVRAIRCIKLLRYLPEMNLFTMALAREFKGMLVLMLCMLVFAFVFGCFLFWAEGGRKGFESIPLAMWCAIVTMTTVGYGDAVPRSIMGRIVCAIFMLVGYSVLAVPTIIGILNMHWHDKESVRAAPLAVPSPSDAAGGLPALEASERGELHSGPQFALPREAKAGARAARESPPPELPTHLSSRRTQSPPYPEARLASAQGVDGGAPWRGAACHVRVRPRATDRDEFGCLRPGAYQQLMEEAVTEFFVATGAWTAHAGSNGSPSRPVMVDASFALARPAGRAAIVALVVALDRLDPQSCTFVVAAHGQEDDLLATGLLRHVWLCADTHREVDMPDSAYQCLKRRHCTGDA</sequence>
<evidence type="ECO:0000256" key="11">
    <source>
        <dbReference type="SAM" id="MobiDB-lite"/>
    </source>
</evidence>
<dbReference type="AlphaFoldDB" id="A0A7S2VLR9"/>
<keyword evidence="4 12" id="KW-0812">Transmembrane</keyword>
<dbReference type="Gene3D" id="1.10.287.70">
    <property type="match status" value="1"/>
</dbReference>
<evidence type="ECO:0000259" key="13">
    <source>
        <dbReference type="Pfam" id="PF00520"/>
    </source>
</evidence>
<dbReference type="GO" id="GO:0005249">
    <property type="term" value="F:voltage-gated potassium channel activity"/>
    <property type="evidence" value="ECO:0007669"/>
    <property type="project" value="InterPro"/>
</dbReference>
<dbReference type="SUPFAM" id="SSF54637">
    <property type="entry name" value="Thioesterase/thiol ester dehydrase-isomerase"/>
    <property type="match status" value="1"/>
</dbReference>
<evidence type="ECO:0000256" key="6">
    <source>
        <dbReference type="ARBA" id="ARBA00022958"/>
    </source>
</evidence>